<evidence type="ECO:0000313" key="3">
    <source>
        <dbReference type="Proteomes" id="UP000663832"/>
    </source>
</evidence>
<evidence type="ECO:0000313" key="2">
    <source>
        <dbReference type="EMBL" id="CAF1508028.1"/>
    </source>
</evidence>
<dbReference type="EMBL" id="CAJNOI010000045">
    <property type="protein sequence ID" value="CAF0927759.1"/>
    <property type="molecule type" value="Genomic_DNA"/>
</dbReference>
<evidence type="ECO:0000313" key="4">
    <source>
        <dbReference type="Proteomes" id="UP000663877"/>
    </source>
</evidence>
<dbReference type="Proteomes" id="UP000663877">
    <property type="component" value="Unassembled WGS sequence"/>
</dbReference>
<keyword evidence="3" id="KW-1185">Reference proteome</keyword>
<dbReference type="AlphaFoldDB" id="A0A814BJT0"/>
<sequence length="79" mass="9803">MINTYDRLWNNFPVCPNSSHFQPANWLHEQLMIINDRCRQNWEEQEQLHRQQKLQHAPEDENKRFYAILTSEKENYEEK</sequence>
<dbReference type="OrthoDB" id="10326890at2759"/>
<protein>
    <submittedName>
        <fullName evidence="1">Uncharacterized protein</fullName>
    </submittedName>
</protein>
<proteinExistence type="predicted"/>
<dbReference type="EMBL" id="CAJNOM010000576">
    <property type="protein sequence ID" value="CAF1508028.1"/>
    <property type="molecule type" value="Genomic_DNA"/>
</dbReference>
<accession>A0A814BJT0</accession>
<gene>
    <name evidence="1" type="ORF">BJG266_LOCUS11903</name>
    <name evidence="2" type="ORF">QVE165_LOCUS43934</name>
</gene>
<evidence type="ECO:0000313" key="1">
    <source>
        <dbReference type="EMBL" id="CAF0927759.1"/>
    </source>
</evidence>
<comment type="caution">
    <text evidence="1">The sequence shown here is derived from an EMBL/GenBank/DDBJ whole genome shotgun (WGS) entry which is preliminary data.</text>
</comment>
<reference evidence="1" key="1">
    <citation type="submission" date="2021-02" db="EMBL/GenBank/DDBJ databases">
        <authorList>
            <person name="Nowell W R."/>
        </authorList>
    </citation>
    <scope>NUCLEOTIDE SEQUENCE</scope>
</reference>
<organism evidence="1 4">
    <name type="scientific">Adineta steineri</name>
    <dbReference type="NCBI Taxonomy" id="433720"/>
    <lineage>
        <taxon>Eukaryota</taxon>
        <taxon>Metazoa</taxon>
        <taxon>Spiralia</taxon>
        <taxon>Gnathifera</taxon>
        <taxon>Rotifera</taxon>
        <taxon>Eurotatoria</taxon>
        <taxon>Bdelloidea</taxon>
        <taxon>Adinetida</taxon>
        <taxon>Adinetidae</taxon>
        <taxon>Adineta</taxon>
    </lineage>
</organism>
<dbReference type="Proteomes" id="UP000663832">
    <property type="component" value="Unassembled WGS sequence"/>
</dbReference>
<name>A0A814BJT0_9BILA</name>